<dbReference type="Proteomes" id="UP000008370">
    <property type="component" value="Unassembled WGS sequence"/>
</dbReference>
<dbReference type="CDD" id="cd02231">
    <property type="entry name" value="cupin_BLL6423-like"/>
    <property type="match status" value="1"/>
</dbReference>
<evidence type="ECO:0008006" key="3">
    <source>
        <dbReference type="Google" id="ProtNLM"/>
    </source>
</evidence>
<sequence>MSTTSTTAGRPPVRRIVTGHARDGKAIFAEDGLVQPRAFRRSQTQFTDLYWSEGFPSSNDGEFQDDIKQHDNDVVNPDGSVFRAVDMAPHTESFFHRTISLDHCVLTNGSLTLVLDDNKRVVLKPGDVVVQRGTIHAWINETDEWTRMYCVQLRKPVLYSV</sequence>
<evidence type="ECO:0000313" key="2">
    <source>
        <dbReference type="Proteomes" id="UP000008370"/>
    </source>
</evidence>
<keyword evidence="2" id="KW-1185">Reference proteome</keyword>
<reference evidence="1 2" key="1">
    <citation type="journal article" date="2012" name="BMC Genomics">
        <title>Comparative genomics of the white-rot fungi, Phanerochaete carnosa and P. chrysosporium, to elucidate the genetic basis of the distinct wood types they colonize.</title>
        <authorList>
            <person name="Suzuki H."/>
            <person name="MacDonald J."/>
            <person name="Syed K."/>
            <person name="Salamov A."/>
            <person name="Hori C."/>
            <person name="Aerts A."/>
            <person name="Henrissat B."/>
            <person name="Wiebenga A."/>
            <person name="vanKuyk P.A."/>
            <person name="Barry K."/>
            <person name="Lindquist E."/>
            <person name="LaButti K."/>
            <person name="Lapidus A."/>
            <person name="Lucas S."/>
            <person name="Coutinho P."/>
            <person name="Gong Y."/>
            <person name="Samejima M."/>
            <person name="Mahadevan R."/>
            <person name="Abou-Zaid M."/>
            <person name="de Vries R.P."/>
            <person name="Igarashi K."/>
            <person name="Yadav J.S."/>
            <person name="Grigoriev I.V."/>
            <person name="Master E.R."/>
        </authorList>
    </citation>
    <scope>NUCLEOTIDE SEQUENCE [LARGE SCALE GENOMIC DNA]</scope>
    <source>
        <strain evidence="1 2">HHB-10118-sp</strain>
    </source>
</reference>
<accession>K5WQ52</accession>
<dbReference type="GeneID" id="18908786"/>
<dbReference type="STRING" id="650164.K5WQ52"/>
<protein>
    <recommendedName>
        <fullName evidence="3">Cupin 2 conserved barrel domain-containing protein</fullName>
    </recommendedName>
</protein>
<dbReference type="SUPFAM" id="SSF51182">
    <property type="entry name" value="RmlC-like cupins"/>
    <property type="match status" value="1"/>
</dbReference>
<dbReference type="InterPro" id="IPR047142">
    <property type="entry name" value="OryJ/VirC-like"/>
</dbReference>
<dbReference type="HOGENOM" id="CLU_096188_2_2_1"/>
<dbReference type="AlphaFoldDB" id="K5WQ52"/>
<dbReference type="InParanoid" id="K5WQ52"/>
<name>K5WQ52_PHACS</name>
<dbReference type="EMBL" id="JH930475">
    <property type="protein sequence ID" value="EKM52472.1"/>
    <property type="molecule type" value="Genomic_DNA"/>
</dbReference>
<organism evidence="1 2">
    <name type="scientific">Phanerochaete carnosa (strain HHB-10118-sp)</name>
    <name type="common">White-rot fungus</name>
    <name type="synonym">Peniophora carnosa</name>
    <dbReference type="NCBI Taxonomy" id="650164"/>
    <lineage>
        <taxon>Eukaryota</taxon>
        <taxon>Fungi</taxon>
        <taxon>Dikarya</taxon>
        <taxon>Basidiomycota</taxon>
        <taxon>Agaricomycotina</taxon>
        <taxon>Agaricomycetes</taxon>
        <taxon>Polyporales</taxon>
        <taxon>Phanerochaetaceae</taxon>
        <taxon>Phanerochaete</taxon>
    </lineage>
</organism>
<gene>
    <name evidence="1" type="ORF">PHACADRAFT_149157</name>
</gene>
<dbReference type="PANTHER" id="PTHR36156:SF2">
    <property type="entry name" value="CUPIN TYPE-2 DOMAIN-CONTAINING PROTEIN"/>
    <property type="match status" value="1"/>
</dbReference>
<dbReference type="KEGG" id="pco:PHACADRAFT_149157"/>
<evidence type="ECO:0000313" key="1">
    <source>
        <dbReference type="EMBL" id="EKM52472.1"/>
    </source>
</evidence>
<dbReference type="InterPro" id="IPR014710">
    <property type="entry name" value="RmlC-like_jellyroll"/>
</dbReference>
<dbReference type="Gene3D" id="2.20.70.150">
    <property type="match status" value="1"/>
</dbReference>
<proteinExistence type="predicted"/>
<dbReference type="PANTHER" id="PTHR36156">
    <property type="entry name" value="SLR2101 PROTEIN"/>
    <property type="match status" value="1"/>
</dbReference>
<dbReference type="Gene3D" id="2.60.120.10">
    <property type="entry name" value="Jelly Rolls"/>
    <property type="match status" value="1"/>
</dbReference>
<dbReference type="RefSeq" id="XP_007398816.1">
    <property type="nucleotide sequence ID" value="XM_007398754.1"/>
</dbReference>
<dbReference type="InterPro" id="IPR011051">
    <property type="entry name" value="RmlC_Cupin_sf"/>
</dbReference>
<dbReference type="OrthoDB" id="5840532at2759"/>